<reference evidence="1 2" key="1">
    <citation type="submission" date="2006-02" db="EMBL/GenBank/DDBJ databases">
        <authorList>
            <person name="Moran M.A."/>
            <person name="Kjelleberg S."/>
            <person name="Egan S."/>
            <person name="Saunders N."/>
            <person name="Thomas T."/>
            <person name="Ferriera S."/>
            <person name="Johnson J."/>
            <person name="Kravitz S."/>
            <person name="Halpern A."/>
            <person name="Remington K."/>
            <person name="Beeson K."/>
            <person name="Tran B."/>
            <person name="Rogers Y.-H."/>
            <person name="Friedman R."/>
            <person name="Venter J.C."/>
        </authorList>
    </citation>
    <scope>NUCLEOTIDE SEQUENCE [LARGE SCALE GENOMIC DNA]</scope>
    <source>
        <strain evidence="1 2">D2</strain>
    </source>
</reference>
<dbReference type="InterPro" id="IPR023534">
    <property type="entry name" value="Rof/RNase_P-like"/>
</dbReference>
<keyword evidence="2" id="KW-1185">Reference proteome</keyword>
<dbReference type="Gene3D" id="2.30.30.400">
    <property type="entry name" value="Rof-like"/>
    <property type="match status" value="1"/>
</dbReference>
<gene>
    <name evidence="1" type="ORF">PTD2_09394</name>
</gene>
<dbReference type="STRING" id="87626.PTD2_09394"/>
<evidence type="ECO:0000313" key="2">
    <source>
        <dbReference type="Proteomes" id="UP000006201"/>
    </source>
</evidence>
<comment type="caution">
    <text evidence="1">The sequence shown here is derived from an EMBL/GenBank/DDBJ whole genome shotgun (WGS) entry which is preliminary data.</text>
</comment>
<organism evidence="1 2">
    <name type="scientific">Pseudoalteromonas tunicata D2</name>
    <dbReference type="NCBI Taxonomy" id="87626"/>
    <lineage>
        <taxon>Bacteria</taxon>
        <taxon>Pseudomonadati</taxon>
        <taxon>Pseudomonadota</taxon>
        <taxon>Gammaproteobacteria</taxon>
        <taxon>Alteromonadales</taxon>
        <taxon>Pseudoalteromonadaceae</taxon>
        <taxon>Pseudoalteromonas</taxon>
    </lineage>
</organism>
<dbReference type="InterPro" id="IPR038626">
    <property type="entry name" value="Rof-like_sf"/>
</dbReference>
<name>A4CFB2_9GAMM</name>
<sequence>MDCADHDFIEVACLYQYRLKISLCNNQQKEGIALTTQVRQQGVLKAELLIIQTSAGNEEIVLDEIKQIEALTSNAYFSVLTF</sequence>
<dbReference type="InterPro" id="IPR009778">
    <property type="entry name" value="ROF"/>
</dbReference>
<evidence type="ECO:0000313" key="1">
    <source>
        <dbReference type="EMBL" id="EAR26550.1"/>
    </source>
</evidence>
<accession>A4CFB2</accession>
<dbReference type="SUPFAM" id="SSF101744">
    <property type="entry name" value="Rof/RNase P subunit-like"/>
    <property type="match status" value="1"/>
</dbReference>
<dbReference type="AlphaFoldDB" id="A4CFB2"/>
<dbReference type="HOGENOM" id="CLU_176324_1_0_6"/>
<proteinExistence type="predicted"/>
<dbReference type="Pfam" id="PF07073">
    <property type="entry name" value="ROF"/>
    <property type="match status" value="1"/>
</dbReference>
<dbReference type="Proteomes" id="UP000006201">
    <property type="component" value="Unassembled WGS sequence"/>
</dbReference>
<evidence type="ECO:0008006" key="3">
    <source>
        <dbReference type="Google" id="ProtNLM"/>
    </source>
</evidence>
<dbReference type="EMBL" id="AAOH01000012">
    <property type="protein sequence ID" value="EAR26550.1"/>
    <property type="molecule type" value="Genomic_DNA"/>
</dbReference>
<protein>
    <recommendedName>
        <fullName evidence="3">Modulator of Rho-dependent transcription termination</fullName>
    </recommendedName>
</protein>